<dbReference type="Gene3D" id="3.50.30.10">
    <property type="entry name" value="Phosphohistidine domain"/>
    <property type="match status" value="1"/>
</dbReference>
<keyword evidence="10 12" id="KW-0460">Magnesium</keyword>
<comment type="pathway">
    <text evidence="3 12">Carbohydrate biosynthesis; gluconeogenesis.</text>
</comment>
<dbReference type="GO" id="GO:0006094">
    <property type="term" value="P:gluconeogenesis"/>
    <property type="evidence" value="ECO:0007669"/>
    <property type="project" value="UniProtKB-UniPathway"/>
</dbReference>
<dbReference type="InterPro" id="IPR008279">
    <property type="entry name" value="PEP-util_enz_mobile_dom"/>
</dbReference>
<evidence type="ECO:0000259" key="14">
    <source>
        <dbReference type="Pfam" id="PF01326"/>
    </source>
</evidence>
<feature type="domain" description="Pyruvate phosphate dikinase AMP/ATP-binding" evidence="14">
    <location>
        <begin position="25"/>
        <end position="325"/>
    </location>
</feature>
<dbReference type="InterPro" id="IPR036637">
    <property type="entry name" value="Phosphohistidine_dom_sf"/>
</dbReference>
<dbReference type="InterPro" id="IPR002192">
    <property type="entry name" value="PPDK_AMP/ATP-bd"/>
</dbReference>
<dbReference type="InterPro" id="IPR015813">
    <property type="entry name" value="Pyrv/PenolPyrv_kinase-like_dom"/>
</dbReference>
<dbReference type="InterPro" id="IPR000121">
    <property type="entry name" value="PEP_util_C"/>
</dbReference>
<dbReference type="GO" id="GO:0046872">
    <property type="term" value="F:metal ion binding"/>
    <property type="evidence" value="ECO:0007669"/>
    <property type="project" value="UniProtKB-KW"/>
</dbReference>
<name>A0A0X3BK43_9EURY</name>
<dbReference type="Gene3D" id="3.30.1490.20">
    <property type="entry name" value="ATP-grasp fold, A domain"/>
    <property type="match status" value="1"/>
</dbReference>
<keyword evidence="5 12" id="KW-0808">Transferase</keyword>
<dbReference type="Pfam" id="PF02896">
    <property type="entry name" value="PEP-utilizers_C"/>
    <property type="match status" value="1"/>
</dbReference>
<dbReference type="InterPro" id="IPR006319">
    <property type="entry name" value="PEP_synth"/>
</dbReference>
<dbReference type="NCBIfam" id="TIGR01418">
    <property type="entry name" value="PEP_synth"/>
    <property type="match status" value="1"/>
</dbReference>
<evidence type="ECO:0000256" key="8">
    <source>
        <dbReference type="ARBA" id="ARBA00022777"/>
    </source>
</evidence>
<dbReference type="FunFam" id="3.30.1490.20:FF:000010">
    <property type="entry name" value="Phosphoenolpyruvate synthase"/>
    <property type="match status" value="1"/>
</dbReference>
<dbReference type="GO" id="GO:0005524">
    <property type="term" value="F:ATP binding"/>
    <property type="evidence" value="ECO:0007669"/>
    <property type="project" value="UniProtKB-KW"/>
</dbReference>
<protein>
    <recommendedName>
        <fullName evidence="12">Phosphoenolpyruvate synthase</fullName>
        <shortName evidence="12">PEP synthase</shortName>
        <ecNumber evidence="12">2.7.9.2</ecNumber>
    </recommendedName>
    <alternativeName>
        <fullName evidence="12">Pyruvate, water dikinase</fullName>
    </alternativeName>
</protein>
<evidence type="ECO:0000256" key="2">
    <source>
        <dbReference type="ARBA" id="ARBA00002988"/>
    </source>
</evidence>
<dbReference type="Gene3D" id="3.30.470.20">
    <property type="entry name" value="ATP-grasp fold, B domain"/>
    <property type="match status" value="1"/>
</dbReference>
<evidence type="ECO:0000313" key="17">
    <source>
        <dbReference type="Proteomes" id="UP000069850"/>
    </source>
</evidence>
<dbReference type="Pfam" id="PF00391">
    <property type="entry name" value="PEP-utilizers"/>
    <property type="match status" value="1"/>
</dbReference>
<gene>
    <name evidence="16" type="primary">ppsA</name>
    <name evidence="16" type="ORF">MMAB1_0677</name>
</gene>
<keyword evidence="7 12" id="KW-0547">Nucleotide-binding</keyword>
<dbReference type="InterPro" id="IPR013815">
    <property type="entry name" value="ATP_grasp_subdomain_1"/>
</dbReference>
<evidence type="ECO:0000259" key="13">
    <source>
        <dbReference type="Pfam" id="PF00391"/>
    </source>
</evidence>
<evidence type="ECO:0000256" key="6">
    <source>
        <dbReference type="ARBA" id="ARBA00022723"/>
    </source>
</evidence>
<keyword evidence="6 12" id="KW-0479">Metal-binding</keyword>
<dbReference type="SUPFAM" id="SSF56059">
    <property type="entry name" value="Glutathione synthetase ATP-binding domain-like"/>
    <property type="match status" value="1"/>
</dbReference>
<dbReference type="Gene3D" id="3.20.20.60">
    <property type="entry name" value="Phosphoenolpyruvate-binding domains"/>
    <property type="match status" value="1"/>
</dbReference>
<dbReference type="PROSITE" id="PS00370">
    <property type="entry name" value="PEP_ENZYMES_PHOS_SITE"/>
    <property type="match status" value="1"/>
</dbReference>
<dbReference type="EC" id="2.7.9.2" evidence="12"/>
<dbReference type="NCBIfam" id="NF005057">
    <property type="entry name" value="PRK06464.1"/>
    <property type="match status" value="1"/>
</dbReference>
<dbReference type="Proteomes" id="UP000069850">
    <property type="component" value="Chromosome 1"/>
</dbReference>
<comment type="similarity">
    <text evidence="4 12">Belongs to the PEP-utilizing enzyme family.</text>
</comment>
<dbReference type="PANTHER" id="PTHR43030:SF1">
    <property type="entry name" value="PHOSPHOENOLPYRUVATE SYNTHASE"/>
    <property type="match status" value="1"/>
</dbReference>
<dbReference type="GO" id="GO:0008986">
    <property type="term" value="F:pyruvate, water dikinase activity"/>
    <property type="evidence" value="ECO:0007669"/>
    <property type="project" value="UniProtKB-EC"/>
</dbReference>
<evidence type="ECO:0000256" key="5">
    <source>
        <dbReference type="ARBA" id="ARBA00022679"/>
    </source>
</evidence>
<evidence type="ECO:0000256" key="4">
    <source>
        <dbReference type="ARBA" id="ARBA00007837"/>
    </source>
</evidence>
<sequence>MCGASMKEMPNVLWLEEIKKEDIISVGGKGASLGEMTSLGLPVPKAFVVTAQAFRRFLVETGIEDTLFRKLERLDVDDNGALESVSREVQDIVLSVEIPDQIREAIIDAYARMGENGEVVAVRSSATAEDLPEASFAGQQETFLNVLGNDDLLDAVQRCWASLYGARAIYYRAKQGFDDRGVNIAVVVQELIRSEKSGVMFTSHPVTGEPLTIVEGSWGLGEAVVSGSVSPDNYVFDLRSERVVDRLIAEKEIMIVPEGENGTKVVKLTPEQRTAPVLSDEEVARLATLGKIAEEHYGVPQDVEWAIVGDEIFILQSRPITTIRRPEIPRAGAEPAPEPAAALGVVLLEGQGASPGIASGRVVIVRDVRDTSTIKDGDILVTKMTNPDMVPAMRRVKAIVTDEGGMTCHAAIVSRELGTPAVVGTKKATKILQDGQVITVDGEKGTIYEGAVEAPAPAAPAAVAVAAPAPVITGTLVKVNVSLPEAAKRAAATGADGVGLLRIEHLILGLNKTPGWYVEHGEEEKFISELYSGIKTVLDAFPGKPVWVRTLDAPTDEFRNMEGGEVEPVEHNPMLGWRGIRRDLRSPEQFRMQVEAFKRLWAAGYSNLGVMFPLVNHPAEFVQARAMMKEWGVNVENVTLGVMIEVPSSAILIEDFIRAGIKFASFGTNDLIQYTLAIDRNNEHVADMYEPEHPAVLRLIDHAIKACREHGVECSICGQAGSDPDMVAWLVGHGITSVSANIDAVPRIREAVARRERQILLDAARRNA</sequence>
<dbReference type="PRINTS" id="PR01736">
    <property type="entry name" value="PHPHTRNFRASE"/>
</dbReference>
<feature type="domain" description="PEP-utilising enzyme mobile" evidence="13">
    <location>
        <begin position="374"/>
        <end position="445"/>
    </location>
</feature>
<proteinExistence type="inferred from homology"/>
<evidence type="ECO:0000256" key="7">
    <source>
        <dbReference type="ARBA" id="ARBA00022741"/>
    </source>
</evidence>
<dbReference type="Pfam" id="PF01326">
    <property type="entry name" value="PPDK_N"/>
    <property type="match status" value="1"/>
</dbReference>
<comment type="cofactor">
    <cofactor evidence="1 12">
        <name>Mg(2+)</name>
        <dbReference type="ChEBI" id="CHEBI:18420"/>
    </cofactor>
</comment>
<dbReference type="EMBL" id="LT158599">
    <property type="protein sequence ID" value="CVK31894.1"/>
    <property type="molecule type" value="Genomic_DNA"/>
</dbReference>
<organism evidence="16 17">
    <name type="scientific">Methanoculleus bourgensis</name>
    <dbReference type="NCBI Taxonomy" id="83986"/>
    <lineage>
        <taxon>Archaea</taxon>
        <taxon>Methanobacteriati</taxon>
        <taxon>Methanobacteriota</taxon>
        <taxon>Stenosarchaea group</taxon>
        <taxon>Methanomicrobia</taxon>
        <taxon>Methanomicrobiales</taxon>
        <taxon>Methanomicrobiaceae</taxon>
        <taxon>Methanoculleus</taxon>
    </lineage>
</organism>
<evidence type="ECO:0000256" key="12">
    <source>
        <dbReference type="PIRNR" id="PIRNR000854"/>
    </source>
</evidence>
<evidence type="ECO:0000256" key="11">
    <source>
        <dbReference type="ARBA" id="ARBA00047700"/>
    </source>
</evidence>
<evidence type="ECO:0000256" key="10">
    <source>
        <dbReference type="ARBA" id="ARBA00022842"/>
    </source>
</evidence>
<comment type="catalytic activity">
    <reaction evidence="11 12">
        <text>pyruvate + ATP + H2O = phosphoenolpyruvate + AMP + phosphate + 2 H(+)</text>
        <dbReference type="Rhea" id="RHEA:11364"/>
        <dbReference type="ChEBI" id="CHEBI:15361"/>
        <dbReference type="ChEBI" id="CHEBI:15377"/>
        <dbReference type="ChEBI" id="CHEBI:15378"/>
        <dbReference type="ChEBI" id="CHEBI:30616"/>
        <dbReference type="ChEBI" id="CHEBI:43474"/>
        <dbReference type="ChEBI" id="CHEBI:58702"/>
        <dbReference type="ChEBI" id="CHEBI:456215"/>
        <dbReference type="EC" id="2.7.9.2"/>
    </reaction>
</comment>
<keyword evidence="9 12" id="KW-0067">ATP-binding</keyword>
<evidence type="ECO:0000259" key="15">
    <source>
        <dbReference type="Pfam" id="PF02896"/>
    </source>
</evidence>
<reference evidence="16 17" key="1">
    <citation type="submission" date="2016-01" db="EMBL/GenBank/DDBJ databases">
        <authorList>
            <person name="Manzoor S."/>
        </authorList>
    </citation>
    <scope>NUCLEOTIDE SEQUENCE [LARGE SCALE GENOMIC DNA]</scope>
    <source>
        <strain evidence="16">Methanoculleus sp MAB1</strain>
    </source>
</reference>
<feature type="domain" description="PEP-utilising enzyme C-terminal" evidence="15">
    <location>
        <begin position="465"/>
        <end position="756"/>
    </location>
</feature>
<evidence type="ECO:0000256" key="3">
    <source>
        <dbReference type="ARBA" id="ARBA00004742"/>
    </source>
</evidence>
<dbReference type="PANTHER" id="PTHR43030">
    <property type="entry name" value="PHOSPHOENOLPYRUVATE SYNTHASE"/>
    <property type="match status" value="1"/>
</dbReference>
<dbReference type="SUPFAM" id="SSF51621">
    <property type="entry name" value="Phosphoenolpyruvate/pyruvate domain"/>
    <property type="match status" value="1"/>
</dbReference>
<dbReference type="InterPro" id="IPR040442">
    <property type="entry name" value="Pyrv_kinase-like_dom_sf"/>
</dbReference>
<evidence type="ECO:0000256" key="9">
    <source>
        <dbReference type="ARBA" id="ARBA00022840"/>
    </source>
</evidence>
<keyword evidence="16" id="KW-0670">Pyruvate</keyword>
<accession>A0A0X3BK43</accession>
<dbReference type="InterPro" id="IPR018274">
    <property type="entry name" value="PEP_util_AS"/>
</dbReference>
<keyword evidence="8 12" id="KW-0418">Kinase</keyword>
<dbReference type="KEGG" id="mema:MMAB1_0677"/>
<dbReference type="UniPathway" id="UPA00138"/>
<dbReference type="SUPFAM" id="SSF52009">
    <property type="entry name" value="Phosphohistidine domain"/>
    <property type="match status" value="1"/>
</dbReference>
<dbReference type="AlphaFoldDB" id="A0A0X3BK43"/>
<evidence type="ECO:0000256" key="1">
    <source>
        <dbReference type="ARBA" id="ARBA00001946"/>
    </source>
</evidence>
<comment type="function">
    <text evidence="2 12">Catalyzes the phosphorylation of pyruvate to phosphoenolpyruvate.</text>
</comment>
<evidence type="ECO:0000313" key="16">
    <source>
        <dbReference type="EMBL" id="CVK31894.1"/>
    </source>
</evidence>
<dbReference type="PIRSF" id="PIRSF000854">
    <property type="entry name" value="PEP_synthase"/>
    <property type="match status" value="1"/>
</dbReference>